<dbReference type="InterPro" id="IPR011042">
    <property type="entry name" value="6-blade_b-propeller_TolB-like"/>
</dbReference>
<protein>
    <recommendedName>
        <fullName evidence="4">SMP-30/Gluconolactonase/LRE-like region domain-containing protein</fullName>
    </recommendedName>
</protein>
<dbReference type="SUPFAM" id="SSF63829">
    <property type="entry name" value="Calcium-dependent phosphotriesterase"/>
    <property type="match status" value="1"/>
</dbReference>
<dbReference type="InterPro" id="IPR013658">
    <property type="entry name" value="SGL"/>
</dbReference>
<dbReference type="GO" id="GO:0005509">
    <property type="term" value="F:calcium ion binding"/>
    <property type="evidence" value="ECO:0007669"/>
    <property type="project" value="TreeGrafter"/>
</dbReference>
<evidence type="ECO:0000313" key="5">
    <source>
        <dbReference type="EMBL" id="KNC34808.1"/>
    </source>
</evidence>
<comment type="similarity">
    <text evidence="1">Belongs to the SMP-30/CGR1 family.</text>
</comment>
<accession>A0A0L0CR29</accession>
<evidence type="ECO:0000313" key="6">
    <source>
        <dbReference type="Proteomes" id="UP000037069"/>
    </source>
</evidence>
<feature type="active site" description="Proton donor/acceptor" evidence="2">
    <location>
        <position position="30"/>
    </location>
</feature>
<evidence type="ECO:0000256" key="2">
    <source>
        <dbReference type="PIRSR" id="PIRSR605511-1"/>
    </source>
</evidence>
<evidence type="ECO:0000256" key="3">
    <source>
        <dbReference type="PIRSR" id="PIRSR605511-2"/>
    </source>
</evidence>
<keyword evidence="3" id="KW-0862">Zinc</keyword>
<name>A0A0L0CR29_LUCCU</name>
<dbReference type="AlphaFoldDB" id="A0A0L0CR29"/>
<feature type="binding site" evidence="3">
    <location>
        <position position="30"/>
    </location>
    <ligand>
        <name>a divalent metal cation</name>
        <dbReference type="ChEBI" id="CHEBI:60240"/>
    </ligand>
</feature>
<comment type="cofactor">
    <cofactor evidence="3">
        <name>Zn(2+)</name>
        <dbReference type="ChEBI" id="CHEBI:29105"/>
    </cofactor>
    <text evidence="3">Binds 1 divalent metal cation per subunit.</text>
</comment>
<proteinExistence type="inferred from homology"/>
<dbReference type="GO" id="GO:0019853">
    <property type="term" value="P:L-ascorbic acid biosynthetic process"/>
    <property type="evidence" value="ECO:0007669"/>
    <property type="project" value="TreeGrafter"/>
</dbReference>
<reference evidence="5 6" key="1">
    <citation type="journal article" date="2015" name="Nat. Commun.">
        <title>Lucilia cuprina genome unlocks parasitic fly biology to underpin future interventions.</title>
        <authorList>
            <person name="Anstead C.A."/>
            <person name="Korhonen P.K."/>
            <person name="Young N.D."/>
            <person name="Hall R.S."/>
            <person name="Jex A.R."/>
            <person name="Murali S.C."/>
            <person name="Hughes D.S."/>
            <person name="Lee S.F."/>
            <person name="Perry T."/>
            <person name="Stroehlein A.J."/>
            <person name="Ansell B.R."/>
            <person name="Breugelmans B."/>
            <person name="Hofmann A."/>
            <person name="Qu J."/>
            <person name="Dugan S."/>
            <person name="Lee S.L."/>
            <person name="Chao H."/>
            <person name="Dinh H."/>
            <person name="Han Y."/>
            <person name="Doddapaneni H.V."/>
            <person name="Worley K.C."/>
            <person name="Muzny D.M."/>
            <person name="Ioannidis P."/>
            <person name="Waterhouse R.M."/>
            <person name="Zdobnov E.M."/>
            <person name="James P.J."/>
            <person name="Bagnall N.H."/>
            <person name="Kotze A.C."/>
            <person name="Gibbs R.A."/>
            <person name="Richards S."/>
            <person name="Batterham P."/>
            <person name="Gasser R.B."/>
        </authorList>
    </citation>
    <scope>NUCLEOTIDE SEQUENCE [LARGE SCALE GENOMIC DNA]</scope>
    <source>
        <strain evidence="5 6">LS</strain>
        <tissue evidence="5">Full body</tissue>
    </source>
</reference>
<dbReference type="STRING" id="7375.A0A0L0CR29"/>
<feature type="domain" description="SMP-30/Gluconolactonase/LRE-like region" evidence="4">
    <location>
        <begin position="2"/>
        <end position="89"/>
    </location>
</feature>
<dbReference type="PRINTS" id="PR01790">
    <property type="entry name" value="SMP30FAMILY"/>
</dbReference>
<evidence type="ECO:0000259" key="4">
    <source>
        <dbReference type="Pfam" id="PF08450"/>
    </source>
</evidence>
<comment type="caution">
    <text evidence="5">The sequence shown here is derived from an EMBL/GenBank/DDBJ whole genome shotgun (WGS) entry which is preliminary data.</text>
</comment>
<sequence length="115" mass="12542">MYKFDFDLEKGEISKQAIVKDFRGTTIEPDGLVIDKDGNLWTALMGHGKVLKLDPNGNILQEVIVPTPDVTCPAWGDANNSTLYITTASFASKEGGHVYKLKTDVSGMSNFEFAG</sequence>
<dbReference type="InterPro" id="IPR005511">
    <property type="entry name" value="SMP-30"/>
</dbReference>
<gene>
    <name evidence="5" type="ORF">FF38_00836</name>
</gene>
<dbReference type="GO" id="GO:0004341">
    <property type="term" value="F:gluconolactonase activity"/>
    <property type="evidence" value="ECO:0007669"/>
    <property type="project" value="TreeGrafter"/>
</dbReference>
<dbReference type="Gene3D" id="2.120.10.30">
    <property type="entry name" value="TolB, C-terminal domain"/>
    <property type="match status" value="1"/>
</dbReference>
<evidence type="ECO:0000256" key="1">
    <source>
        <dbReference type="ARBA" id="ARBA00008853"/>
    </source>
</evidence>
<keyword evidence="3" id="KW-0479">Metal-binding</keyword>
<dbReference type="Pfam" id="PF08450">
    <property type="entry name" value="SGL"/>
    <property type="match status" value="1"/>
</dbReference>
<organism evidence="5 6">
    <name type="scientific">Lucilia cuprina</name>
    <name type="common">Green bottle fly</name>
    <name type="synonym">Australian sheep blowfly</name>
    <dbReference type="NCBI Taxonomy" id="7375"/>
    <lineage>
        <taxon>Eukaryota</taxon>
        <taxon>Metazoa</taxon>
        <taxon>Ecdysozoa</taxon>
        <taxon>Arthropoda</taxon>
        <taxon>Hexapoda</taxon>
        <taxon>Insecta</taxon>
        <taxon>Pterygota</taxon>
        <taxon>Neoptera</taxon>
        <taxon>Endopterygota</taxon>
        <taxon>Diptera</taxon>
        <taxon>Brachycera</taxon>
        <taxon>Muscomorpha</taxon>
        <taxon>Oestroidea</taxon>
        <taxon>Calliphoridae</taxon>
        <taxon>Luciliinae</taxon>
        <taxon>Lucilia</taxon>
    </lineage>
</organism>
<dbReference type="PANTHER" id="PTHR10907">
    <property type="entry name" value="REGUCALCIN"/>
    <property type="match status" value="1"/>
</dbReference>
<dbReference type="Proteomes" id="UP000037069">
    <property type="component" value="Unassembled WGS sequence"/>
</dbReference>
<dbReference type="EMBL" id="JRES01000029">
    <property type="protein sequence ID" value="KNC34808.1"/>
    <property type="molecule type" value="Genomic_DNA"/>
</dbReference>
<keyword evidence="6" id="KW-1185">Reference proteome</keyword>
<dbReference type="PANTHER" id="PTHR10907:SF47">
    <property type="entry name" value="REGUCALCIN"/>
    <property type="match status" value="1"/>
</dbReference>